<dbReference type="STRING" id="2034155.BMI79_07290"/>
<evidence type="ECO:0000313" key="2">
    <source>
        <dbReference type="EMBL" id="OMQ24619.1"/>
    </source>
</evidence>
<organism evidence="2 3">
    <name type="scientific">Serratia oryzae</name>
    <dbReference type="NCBI Taxonomy" id="2034155"/>
    <lineage>
        <taxon>Bacteria</taxon>
        <taxon>Pseudomonadati</taxon>
        <taxon>Pseudomonadota</taxon>
        <taxon>Gammaproteobacteria</taxon>
        <taxon>Enterobacterales</taxon>
        <taxon>Yersiniaceae</taxon>
        <taxon>Serratia</taxon>
    </lineage>
</organism>
<accession>A0A1S8CLP8</accession>
<dbReference type="OrthoDB" id="6505713at2"/>
<reference evidence="2 3" key="1">
    <citation type="submission" date="2016-11" db="EMBL/GenBank/DDBJ databases">
        <title>Rahnella oryzae sp. nov., isolated from rice root.</title>
        <authorList>
            <person name="Zhang X.-X."/>
            <person name="Zhang J."/>
        </authorList>
    </citation>
    <scope>NUCLEOTIDE SEQUENCE [LARGE SCALE GENOMIC DNA]</scope>
    <source>
        <strain evidence="2 3">J11-6</strain>
    </source>
</reference>
<protein>
    <submittedName>
        <fullName evidence="2">Uncharacterized protein</fullName>
    </submittedName>
</protein>
<comment type="caution">
    <text evidence="2">The sequence shown here is derived from an EMBL/GenBank/DDBJ whole genome shotgun (WGS) entry which is preliminary data.</text>
</comment>
<keyword evidence="1" id="KW-0732">Signal</keyword>
<evidence type="ECO:0000313" key="3">
    <source>
        <dbReference type="Proteomes" id="UP000216021"/>
    </source>
</evidence>
<feature type="chain" id="PRO_5012233113" evidence="1">
    <location>
        <begin position="22"/>
        <end position="123"/>
    </location>
</feature>
<feature type="signal peptide" evidence="1">
    <location>
        <begin position="1"/>
        <end position="21"/>
    </location>
</feature>
<name>A0A1S8CLP8_9GAMM</name>
<dbReference type="AlphaFoldDB" id="A0A1S8CLP8"/>
<evidence type="ECO:0000256" key="1">
    <source>
        <dbReference type="SAM" id="SignalP"/>
    </source>
</evidence>
<dbReference type="Proteomes" id="UP000216021">
    <property type="component" value="Unassembled WGS sequence"/>
</dbReference>
<dbReference type="EMBL" id="MOXD01000003">
    <property type="protein sequence ID" value="OMQ24619.1"/>
    <property type="molecule type" value="Genomic_DNA"/>
</dbReference>
<dbReference type="RefSeq" id="WP_076941501.1">
    <property type="nucleotide sequence ID" value="NZ_MOXD01000003.1"/>
</dbReference>
<gene>
    <name evidence="2" type="ORF">BMI79_07290</name>
</gene>
<keyword evidence="3" id="KW-1185">Reference proteome</keyword>
<sequence>MRKISVLLIGLSWVFSSTATAKVNLAEVEHWKNTGNEYRTYSYSGNVGVSDKIVVEKGNNAVIQQDAGASCPAGSFYLVNKANKTYQAIDSGTCDDRNFAVKLEKNTVTFTSKGKVTAVYPVY</sequence>
<proteinExistence type="predicted"/>